<evidence type="ECO:0008006" key="3">
    <source>
        <dbReference type="Google" id="ProtNLM"/>
    </source>
</evidence>
<feature type="region of interest" description="Disordered" evidence="1">
    <location>
        <begin position="29"/>
        <end position="69"/>
    </location>
</feature>
<dbReference type="AlphaFoldDB" id="A0AAT9FPX5"/>
<name>A0AAT9FPX5_9BACT</name>
<protein>
    <recommendedName>
        <fullName evidence="3">Efflux transporter periplasmic adaptor subunit</fullName>
    </recommendedName>
</protein>
<sequence>MQMPDMKQIIFSTLAVAGMFAFISCERHSWEDSEGKKDGTKNLYPNKEKAHGSHDHGTAGNDEHEGQSH</sequence>
<evidence type="ECO:0000313" key="2">
    <source>
        <dbReference type="EMBL" id="BDS08049.1"/>
    </source>
</evidence>
<dbReference type="KEGG" id="osu:NT6N_30890"/>
<dbReference type="EMBL" id="AP026866">
    <property type="protein sequence ID" value="BDS08049.1"/>
    <property type="molecule type" value="Genomic_DNA"/>
</dbReference>
<evidence type="ECO:0000256" key="1">
    <source>
        <dbReference type="SAM" id="MobiDB-lite"/>
    </source>
</evidence>
<organism evidence="2">
    <name type="scientific">Oceaniferula spumae</name>
    <dbReference type="NCBI Taxonomy" id="2979115"/>
    <lineage>
        <taxon>Bacteria</taxon>
        <taxon>Pseudomonadati</taxon>
        <taxon>Verrucomicrobiota</taxon>
        <taxon>Verrucomicrobiia</taxon>
        <taxon>Verrucomicrobiales</taxon>
        <taxon>Verrucomicrobiaceae</taxon>
        <taxon>Oceaniferula</taxon>
    </lineage>
</organism>
<proteinExistence type="predicted"/>
<dbReference type="PROSITE" id="PS51257">
    <property type="entry name" value="PROKAR_LIPOPROTEIN"/>
    <property type="match status" value="1"/>
</dbReference>
<reference evidence="2" key="1">
    <citation type="submission" date="2024-07" db="EMBL/GenBank/DDBJ databases">
        <title>Complete genome sequence of Verrucomicrobiaceae bacterium NT6N.</title>
        <authorList>
            <person name="Huang C."/>
            <person name="Takami H."/>
            <person name="Hamasaki K."/>
        </authorList>
    </citation>
    <scope>NUCLEOTIDE SEQUENCE</scope>
    <source>
        <strain evidence="2">NT6N</strain>
    </source>
</reference>
<gene>
    <name evidence="2" type="ORF">NT6N_30890</name>
</gene>
<accession>A0AAT9FPX5</accession>